<dbReference type="AlphaFoldDB" id="A0AAN4TPR5"/>
<evidence type="ECO:0000313" key="2">
    <source>
        <dbReference type="Proteomes" id="UP000248291"/>
    </source>
</evidence>
<sequence length="59" mass="6898">MTPDGVRKIIDSEEKFKSINLLWDEVNELGRNLAVELASRYWIDDLETLKALRESYIAE</sequence>
<protein>
    <submittedName>
        <fullName evidence="1">Beta-phosphoglucomutase or related phosphatase</fullName>
    </submittedName>
</protein>
<reference evidence="1 2" key="1">
    <citation type="submission" date="2018-04" db="EMBL/GenBank/DDBJ databases">
        <title>Draft genome sequence of Pseudomonas syringae pv. actinidiae biovar 3 strains isolated from kiwifruit in Kagawa prefecture.</title>
        <authorList>
            <person name="Tabuchi M."/>
            <person name="Saito M."/>
            <person name="Fujiwara S."/>
            <person name="Sasa N."/>
            <person name="Akimitsu K."/>
            <person name="Gomi K."/>
            <person name="Konishi-Sugita S."/>
            <person name="Hamano K."/>
            <person name="Kataoka I."/>
        </authorList>
    </citation>
    <scope>NUCLEOTIDE SEQUENCE [LARGE SCALE GENOMIC DNA]</scope>
    <source>
        <strain evidence="1 2">MAFF212211</strain>
    </source>
</reference>
<name>A0AAN4TPR5_PSESF</name>
<dbReference type="RefSeq" id="WP_017683866.1">
    <property type="nucleotide sequence ID" value="NZ_CP019730.1"/>
</dbReference>
<proteinExistence type="predicted"/>
<dbReference type="EMBL" id="BGKA01000293">
    <property type="protein sequence ID" value="GBH21438.1"/>
    <property type="molecule type" value="Genomic_DNA"/>
</dbReference>
<gene>
    <name evidence="1" type="ORF">KPSA3_07485</name>
</gene>
<evidence type="ECO:0000313" key="1">
    <source>
        <dbReference type="EMBL" id="GBH21438.1"/>
    </source>
</evidence>
<organism evidence="1 2">
    <name type="scientific">Pseudomonas syringae pv. actinidiae</name>
    <dbReference type="NCBI Taxonomy" id="103796"/>
    <lineage>
        <taxon>Bacteria</taxon>
        <taxon>Pseudomonadati</taxon>
        <taxon>Pseudomonadota</taxon>
        <taxon>Gammaproteobacteria</taxon>
        <taxon>Pseudomonadales</taxon>
        <taxon>Pseudomonadaceae</taxon>
        <taxon>Pseudomonas</taxon>
        <taxon>Pseudomonas syringae</taxon>
    </lineage>
</organism>
<accession>A0AAN4TPR5</accession>
<comment type="caution">
    <text evidence="1">The sequence shown here is derived from an EMBL/GenBank/DDBJ whole genome shotgun (WGS) entry which is preliminary data.</text>
</comment>
<dbReference type="Proteomes" id="UP000248291">
    <property type="component" value="Unassembled WGS sequence"/>
</dbReference>